<dbReference type="STRING" id="3469.A0A4Y7JHL6"/>
<gene>
    <name evidence="2" type="ORF">C5167_006553</name>
</gene>
<dbReference type="Proteomes" id="UP000316621">
    <property type="component" value="Chromosome 4"/>
</dbReference>
<feature type="compositionally biased region" description="Basic and acidic residues" evidence="1">
    <location>
        <begin position="220"/>
        <end position="229"/>
    </location>
</feature>
<protein>
    <submittedName>
        <fullName evidence="2">Uncharacterized protein</fullName>
    </submittedName>
</protein>
<dbReference type="SUPFAM" id="SSF55874">
    <property type="entry name" value="ATPase domain of HSP90 chaperone/DNA topoisomerase II/histidine kinase"/>
    <property type="match status" value="1"/>
</dbReference>
<keyword evidence="3" id="KW-1185">Reference proteome</keyword>
<reference evidence="2 3" key="1">
    <citation type="journal article" date="2018" name="Science">
        <title>The opium poppy genome and morphinan production.</title>
        <authorList>
            <person name="Guo L."/>
            <person name="Winzer T."/>
            <person name="Yang X."/>
            <person name="Li Y."/>
            <person name="Ning Z."/>
            <person name="He Z."/>
            <person name="Teodor R."/>
            <person name="Lu Y."/>
            <person name="Bowser T.A."/>
            <person name="Graham I.A."/>
            <person name="Ye K."/>
        </authorList>
    </citation>
    <scope>NUCLEOTIDE SEQUENCE [LARGE SCALE GENOMIC DNA]</scope>
    <source>
        <strain evidence="3">cv. HN1</strain>
        <tissue evidence="2">Leaves</tissue>
    </source>
</reference>
<organism evidence="2 3">
    <name type="scientific">Papaver somniferum</name>
    <name type="common">Opium poppy</name>
    <dbReference type="NCBI Taxonomy" id="3469"/>
    <lineage>
        <taxon>Eukaryota</taxon>
        <taxon>Viridiplantae</taxon>
        <taxon>Streptophyta</taxon>
        <taxon>Embryophyta</taxon>
        <taxon>Tracheophyta</taxon>
        <taxon>Spermatophyta</taxon>
        <taxon>Magnoliopsida</taxon>
        <taxon>Ranunculales</taxon>
        <taxon>Papaveraceae</taxon>
        <taxon>Papaveroideae</taxon>
        <taxon>Papaver</taxon>
    </lineage>
</organism>
<dbReference type="Gramene" id="RZC59249">
    <property type="protein sequence ID" value="RZC59249"/>
    <property type="gene ID" value="C5167_006553"/>
</dbReference>
<proteinExistence type="predicted"/>
<evidence type="ECO:0000256" key="1">
    <source>
        <dbReference type="SAM" id="MobiDB-lite"/>
    </source>
</evidence>
<dbReference type="AlphaFoldDB" id="A0A4Y7JHL6"/>
<dbReference type="EMBL" id="CM010718">
    <property type="protein sequence ID" value="RZC59249.1"/>
    <property type="molecule type" value="Genomic_DNA"/>
</dbReference>
<name>A0A4Y7JHL6_PAPSO</name>
<sequence>MNNGYCGVLYLVDSAVNGAMDYGASEVQWLGLQLRIEIVLCEVRKEAIAGDIQEWEIENLGLKFKIVASFVQSWFIGETVVSFKIYILWAFKWDSCLTQNPNCERGNTYFESDKGSNSVGSLTMKIDKEQKILSIRDHGIRMTMEDLIKDFKTGTSAFVEKMQTIGDFNLIGQFGDEWNEPLGRRTEIRLHLRWGVLEEDKFKEVDVEVPADEDDSEAESSERSFIEGKEVEEDGNLPGCFLRAQAIGLMPIIDQMQISVVGGLVLIRYLYKAFKLIVADPDTNPSLH</sequence>
<accession>A0A4Y7JHL6</accession>
<feature type="region of interest" description="Disordered" evidence="1">
    <location>
        <begin position="208"/>
        <end position="229"/>
    </location>
</feature>
<feature type="compositionally biased region" description="Acidic residues" evidence="1">
    <location>
        <begin position="208"/>
        <end position="219"/>
    </location>
</feature>
<evidence type="ECO:0000313" key="2">
    <source>
        <dbReference type="EMBL" id="RZC59249.1"/>
    </source>
</evidence>
<dbReference type="Gene3D" id="3.30.565.10">
    <property type="entry name" value="Histidine kinase-like ATPase, C-terminal domain"/>
    <property type="match status" value="1"/>
</dbReference>
<dbReference type="InterPro" id="IPR036890">
    <property type="entry name" value="HATPase_C_sf"/>
</dbReference>
<evidence type="ECO:0000313" key="3">
    <source>
        <dbReference type="Proteomes" id="UP000316621"/>
    </source>
</evidence>